<evidence type="ECO:0000313" key="13">
    <source>
        <dbReference type="Proteomes" id="UP000326759"/>
    </source>
</evidence>
<dbReference type="Proteomes" id="UP000326759">
    <property type="component" value="Unassembled WGS sequence"/>
</dbReference>
<evidence type="ECO:0000256" key="5">
    <source>
        <dbReference type="ARBA" id="ARBA00022691"/>
    </source>
</evidence>
<evidence type="ECO:0000256" key="3">
    <source>
        <dbReference type="ARBA" id="ARBA00022603"/>
    </source>
</evidence>
<evidence type="ECO:0000313" key="12">
    <source>
        <dbReference type="EMBL" id="KAB7503325.1"/>
    </source>
</evidence>
<keyword evidence="3 12" id="KW-0489">Methyltransferase</keyword>
<evidence type="ECO:0000256" key="7">
    <source>
        <dbReference type="ARBA" id="ARBA00023242"/>
    </source>
</evidence>
<reference evidence="12 13" key="1">
    <citation type="journal article" date="2019" name="PLoS Biol.">
        <title>Sex chromosomes control vertical transmission of feminizing Wolbachia symbionts in an isopod.</title>
        <authorList>
            <person name="Becking T."/>
            <person name="Chebbi M.A."/>
            <person name="Giraud I."/>
            <person name="Moumen B."/>
            <person name="Laverre T."/>
            <person name="Caubet Y."/>
            <person name="Peccoud J."/>
            <person name="Gilbert C."/>
            <person name="Cordaux R."/>
        </authorList>
    </citation>
    <scope>NUCLEOTIDE SEQUENCE [LARGE SCALE GENOMIC DNA]</scope>
    <source>
        <strain evidence="12">ANa2</strain>
        <tissue evidence="12">Whole body excluding digestive tract and cuticle</tissue>
    </source>
</reference>
<feature type="non-terminal residue" evidence="12">
    <location>
        <position position="379"/>
    </location>
</feature>
<comment type="caution">
    <text evidence="12">The sequence shown here is derived from an EMBL/GenBank/DDBJ whole genome shotgun (WGS) entry which is preliminary data.</text>
</comment>
<sequence>MSFAGFKRIIEEGDTIILYVNLSQIYAIEVKPSVKNKHGKMVEYTFQSKYGALRVMDLVGKEFGSKIQLTRGYAYVLYPTPELWTLTLPHRTQILYTPDISLILLELDIKPRSIVCEAGTGSGSLSHAILRSIGPKGHLYTCDFHQERVEVARNEFDHHGLSSRVTVESRDVCADGWGRTNIAHAVFLDLPKPWEALNHAVNAIHPNGGRICSFSPCVEQVNKSCEVMREIGLTEINTVECLQREFQLKSMVLPSVSFKKVEEPNFERENSKTIEPEKKKLKLDPLSGQTESSDVENENTLNSEINEASNTGSKEDSYEETLFKDYKIRTAMPLLKMQGHTGFLTFATVSAKLKHKLSRTKTLSVLKNTSNKTENNSDL</sequence>
<dbReference type="AlphaFoldDB" id="A0A5N5TDZ0"/>
<dbReference type="GO" id="GO:0160107">
    <property type="term" value="F:tRNA (adenine(58)-N1)-methyltransferase activity"/>
    <property type="evidence" value="ECO:0007669"/>
    <property type="project" value="UniProtKB-EC"/>
</dbReference>
<dbReference type="PIRSF" id="PIRSF017269">
    <property type="entry name" value="GCD14"/>
    <property type="match status" value="1"/>
</dbReference>
<gene>
    <name evidence="12" type="primary">Trmt61a</name>
    <name evidence="12" type="ORF">Anas_12507</name>
</gene>
<dbReference type="GO" id="GO:0005634">
    <property type="term" value="C:nucleus"/>
    <property type="evidence" value="ECO:0007669"/>
    <property type="project" value="UniProtKB-SubCell"/>
</dbReference>
<dbReference type="SUPFAM" id="SSF53335">
    <property type="entry name" value="S-adenosyl-L-methionine-dependent methyltransferases"/>
    <property type="match status" value="1"/>
</dbReference>
<feature type="binding site" evidence="9">
    <location>
        <position position="189"/>
    </location>
    <ligand>
        <name>S-adenosyl-L-methionine</name>
        <dbReference type="ChEBI" id="CHEBI:59789"/>
    </ligand>
</feature>
<dbReference type="FunFam" id="3.10.330.20:FF:000002">
    <property type="entry name" value="tRNA (adenine(58)-N(1))-methyltransferase catalytic subunit TRMT61A"/>
    <property type="match status" value="1"/>
</dbReference>
<dbReference type="Gene3D" id="3.40.50.150">
    <property type="entry name" value="Vaccinia Virus protein VP39"/>
    <property type="match status" value="1"/>
</dbReference>
<keyword evidence="5 9" id="KW-0949">S-adenosyl-L-methionine</keyword>
<evidence type="ECO:0000256" key="8">
    <source>
        <dbReference type="ARBA" id="ARBA00048481"/>
    </source>
</evidence>
<feature type="domain" description="tRNA (adenine(58)-N(1))-methyltransferase catalytic subunit TRM61 C-terminal" evidence="11">
    <location>
        <begin position="72"/>
        <end position="348"/>
    </location>
</feature>
<dbReference type="GO" id="GO:0031515">
    <property type="term" value="C:tRNA (m1A) methyltransferase complex"/>
    <property type="evidence" value="ECO:0007669"/>
    <property type="project" value="InterPro"/>
</dbReference>
<feature type="binding site" evidence="9">
    <location>
        <position position="143"/>
    </location>
    <ligand>
        <name>S-adenosyl-L-methionine</name>
        <dbReference type="ChEBI" id="CHEBI:59789"/>
    </ligand>
</feature>
<dbReference type="OrthoDB" id="1925287at2759"/>
<organism evidence="12 13">
    <name type="scientific">Armadillidium nasatum</name>
    <dbReference type="NCBI Taxonomy" id="96803"/>
    <lineage>
        <taxon>Eukaryota</taxon>
        <taxon>Metazoa</taxon>
        <taxon>Ecdysozoa</taxon>
        <taxon>Arthropoda</taxon>
        <taxon>Crustacea</taxon>
        <taxon>Multicrustacea</taxon>
        <taxon>Malacostraca</taxon>
        <taxon>Eumalacostraca</taxon>
        <taxon>Peracarida</taxon>
        <taxon>Isopoda</taxon>
        <taxon>Oniscidea</taxon>
        <taxon>Crinocheta</taxon>
        <taxon>Armadillidiidae</taxon>
        <taxon>Armadillidium</taxon>
    </lineage>
</organism>
<dbReference type="GO" id="GO:0030488">
    <property type="term" value="P:tRNA methylation"/>
    <property type="evidence" value="ECO:0007669"/>
    <property type="project" value="InterPro"/>
</dbReference>
<dbReference type="PANTHER" id="PTHR12133:SF2">
    <property type="entry name" value="TRNA (ADENINE(58)-N(1))-METHYLTRANSFERASE CATALYTIC SUBUNIT TRMT61A"/>
    <property type="match status" value="1"/>
</dbReference>
<keyword evidence="7" id="KW-0539">Nucleus</keyword>
<keyword evidence="4 12" id="KW-0808">Transferase</keyword>
<evidence type="ECO:0000256" key="2">
    <source>
        <dbReference type="ARBA" id="ARBA00012796"/>
    </source>
</evidence>
<dbReference type="Pfam" id="PF08704">
    <property type="entry name" value="GCD14"/>
    <property type="match status" value="1"/>
</dbReference>
<protein>
    <recommendedName>
        <fullName evidence="2">tRNA (adenine(58)-N(1))-methyltransferase</fullName>
        <ecNumber evidence="2">2.1.1.220</ecNumber>
    </recommendedName>
</protein>
<name>A0A5N5TDZ0_9CRUS</name>
<comment type="catalytic activity">
    <reaction evidence="8">
        <text>an adenosine in mRNA + S-adenosyl-L-methionine = an N(1)-methyladenosine in mRNA + S-adenosyl-L-homocysteine + H(+)</text>
        <dbReference type="Rhea" id="RHEA:55392"/>
        <dbReference type="Rhea" id="RHEA-COMP:12414"/>
        <dbReference type="Rhea" id="RHEA-COMP:12415"/>
        <dbReference type="ChEBI" id="CHEBI:15378"/>
        <dbReference type="ChEBI" id="CHEBI:57856"/>
        <dbReference type="ChEBI" id="CHEBI:59789"/>
        <dbReference type="ChEBI" id="CHEBI:74411"/>
        <dbReference type="ChEBI" id="CHEBI:74491"/>
    </reaction>
</comment>
<proteinExistence type="predicted"/>
<evidence type="ECO:0000256" key="6">
    <source>
        <dbReference type="ARBA" id="ARBA00022694"/>
    </source>
</evidence>
<feature type="region of interest" description="Disordered" evidence="10">
    <location>
        <begin position="264"/>
        <end position="316"/>
    </location>
</feature>
<dbReference type="PROSITE" id="PS51620">
    <property type="entry name" value="SAM_TRM61"/>
    <property type="match status" value="1"/>
</dbReference>
<evidence type="ECO:0000256" key="9">
    <source>
        <dbReference type="PIRSR" id="PIRSR017269-1"/>
    </source>
</evidence>
<evidence type="ECO:0000256" key="4">
    <source>
        <dbReference type="ARBA" id="ARBA00022679"/>
    </source>
</evidence>
<dbReference type="InterPro" id="IPR029063">
    <property type="entry name" value="SAM-dependent_MTases_sf"/>
</dbReference>
<feature type="compositionally biased region" description="Polar residues" evidence="10">
    <location>
        <begin position="287"/>
        <end position="312"/>
    </location>
</feature>
<feature type="compositionally biased region" description="Basic and acidic residues" evidence="10">
    <location>
        <begin position="264"/>
        <end position="278"/>
    </location>
</feature>
<keyword evidence="13" id="KW-1185">Reference proteome</keyword>
<accession>A0A5N5TDZ0</accession>
<evidence type="ECO:0000256" key="10">
    <source>
        <dbReference type="SAM" id="MobiDB-lite"/>
    </source>
</evidence>
<keyword evidence="6" id="KW-0819">tRNA processing</keyword>
<dbReference type="EC" id="2.1.1.220" evidence="2"/>
<evidence type="ECO:0000259" key="11">
    <source>
        <dbReference type="Pfam" id="PF08704"/>
    </source>
</evidence>
<dbReference type="PANTHER" id="PTHR12133">
    <property type="entry name" value="TRNA (ADENINE(58)-N(1))-METHYLTRANSFERASE"/>
    <property type="match status" value="1"/>
</dbReference>
<comment type="subcellular location">
    <subcellularLocation>
        <location evidence="1">Nucleus</location>
    </subcellularLocation>
</comment>
<dbReference type="InterPro" id="IPR049470">
    <property type="entry name" value="TRM61_C"/>
</dbReference>
<evidence type="ECO:0000256" key="1">
    <source>
        <dbReference type="ARBA" id="ARBA00004123"/>
    </source>
</evidence>
<feature type="binding site" evidence="9">
    <location>
        <begin position="122"/>
        <end position="125"/>
    </location>
    <ligand>
        <name>S-adenosyl-L-methionine</name>
        <dbReference type="ChEBI" id="CHEBI:59789"/>
    </ligand>
</feature>
<dbReference type="Gene3D" id="3.10.330.20">
    <property type="match status" value="1"/>
</dbReference>
<dbReference type="EMBL" id="SEYY01005379">
    <property type="protein sequence ID" value="KAB7503325.1"/>
    <property type="molecule type" value="Genomic_DNA"/>
</dbReference>
<dbReference type="InterPro" id="IPR014816">
    <property type="entry name" value="tRNA_MeTrfase_Gcd14"/>
</dbReference>